<accession>I0BEH0</accession>
<dbReference type="Pfam" id="PF16925">
    <property type="entry name" value="TetR_C_13"/>
    <property type="match status" value="1"/>
</dbReference>
<gene>
    <name evidence="6" type="ORF">B2K_08565</name>
</gene>
<dbReference type="SUPFAM" id="SSF46689">
    <property type="entry name" value="Homeodomain-like"/>
    <property type="match status" value="1"/>
</dbReference>
<dbReference type="InterPro" id="IPR036271">
    <property type="entry name" value="Tet_transcr_reg_TetR-rel_C_sf"/>
</dbReference>
<dbReference type="KEGG" id="pmw:B2K_08565"/>
<evidence type="ECO:0000256" key="3">
    <source>
        <dbReference type="ARBA" id="ARBA00023163"/>
    </source>
</evidence>
<dbReference type="OrthoDB" id="9795242at2"/>
<dbReference type="InterPro" id="IPR009057">
    <property type="entry name" value="Homeodomain-like_sf"/>
</dbReference>
<dbReference type="GO" id="GO:0003677">
    <property type="term" value="F:DNA binding"/>
    <property type="evidence" value="ECO:0007669"/>
    <property type="project" value="UniProtKB-UniRule"/>
</dbReference>
<name>I0BEH0_9BACL</name>
<dbReference type="Gene3D" id="1.10.10.60">
    <property type="entry name" value="Homeodomain-like"/>
    <property type="match status" value="1"/>
</dbReference>
<evidence type="ECO:0000256" key="2">
    <source>
        <dbReference type="ARBA" id="ARBA00023125"/>
    </source>
</evidence>
<keyword evidence="2 4" id="KW-0238">DNA-binding</keyword>
<evidence type="ECO:0000256" key="4">
    <source>
        <dbReference type="PROSITE-ProRule" id="PRU00335"/>
    </source>
</evidence>
<evidence type="ECO:0000313" key="7">
    <source>
        <dbReference type="Proteomes" id="UP000007392"/>
    </source>
</evidence>
<proteinExistence type="predicted"/>
<feature type="domain" description="HTH tetR-type" evidence="5">
    <location>
        <begin position="6"/>
        <end position="66"/>
    </location>
</feature>
<dbReference type="AlphaFoldDB" id="I0BEH0"/>
<dbReference type="Pfam" id="PF00440">
    <property type="entry name" value="TetR_N"/>
    <property type="match status" value="1"/>
</dbReference>
<evidence type="ECO:0000313" key="6">
    <source>
        <dbReference type="EMBL" id="AFH60767.1"/>
    </source>
</evidence>
<dbReference type="PANTHER" id="PTHR47506">
    <property type="entry name" value="TRANSCRIPTIONAL REGULATORY PROTEIN"/>
    <property type="match status" value="1"/>
</dbReference>
<dbReference type="PANTHER" id="PTHR47506:SF10">
    <property type="entry name" value="TRANSCRIPTIONAL REGULATORY PROTEIN"/>
    <property type="match status" value="1"/>
</dbReference>
<organism evidence="6 7">
    <name type="scientific">Paenibacillus mucilaginosus K02</name>
    <dbReference type="NCBI Taxonomy" id="997761"/>
    <lineage>
        <taxon>Bacteria</taxon>
        <taxon>Bacillati</taxon>
        <taxon>Bacillota</taxon>
        <taxon>Bacilli</taxon>
        <taxon>Bacillales</taxon>
        <taxon>Paenibacillaceae</taxon>
        <taxon>Paenibacillus</taxon>
    </lineage>
</organism>
<dbReference type="InterPro" id="IPR011075">
    <property type="entry name" value="TetR_C"/>
</dbReference>
<keyword evidence="3" id="KW-0804">Transcription</keyword>
<reference evidence="6 7" key="1">
    <citation type="submission" date="2013-06" db="EMBL/GenBank/DDBJ databases">
        <title>Complete genome sequence of Paenibacillus mucilaginosus K02.</title>
        <authorList>
            <person name="Xiao B."/>
            <person name="Sun L."/>
            <person name="Xiao L."/>
            <person name="Lian B."/>
        </authorList>
    </citation>
    <scope>NUCLEOTIDE SEQUENCE [LARGE SCALE GENOMIC DNA]</scope>
    <source>
        <strain evidence="6 7">K02</strain>
    </source>
</reference>
<evidence type="ECO:0000256" key="1">
    <source>
        <dbReference type="ARBA" id="ARBA00023015"/>
    </source>
</evidence>
<dbReference type="EMBL" id="CP003422">
    <property type="protein sequence ID" value="AFH60767.1"/>
    <property type="molecule type" value="Genomic_DNA"/>
</dbReference>
<evidence type="ECO:0000259" key="5">
    <source>
        <dbReference type="PROSITE" id="PS50977"/>
    </source>
</evidence>
<dbReference type="InterPro" id="IPR001647">
    <property type="entry name" value="HTH_TetR"/>
</dbReference>
<sequence length="192" mass="21832">MARSKEFEEKEVLDKAMRLFWEQGYEKTSMTELVEHMGIHRRSLYDTFGDKHSLFLKAMDRFDDKISAALAGGVKRSKTASEALQFIFSFMIDGDEDSPAGCLMVNSAVELAARDVEVDNKATKAFTTAEQLLKEIILWGQREGEFTSTYNAEELAGYLHNVWIGLRVMARTSASKEKLHRITHISMKLLEV</sequence>
<feature type="DNA-binding region" description="H-T-H motif" evidence="4">
    <location>
        <begin position="29"/>
        <end position="48"/>
    </location>
</feature>
<dbReference type="PRINTS" id="PR00455">
    <property type="entry name" value="HTHTETR"/>
</dbReference>
<dbReference type="Proteomes" id="UP000007392">
    <property type="component" value="Chromosome"/>
</dbReference>
<dbReference type="PROSITE" id="PS50977">
    <property type="entry name" value="HTH_TETR_2"/>
    <property type="match status" value="1"/>
</dbReference>
<dbReference type="RefSeq" id="WP_014649982.1">
    <property type="nucleotide sequence ID" value="NC_017672.3"/>
</dbReference>
<keyword evidence="1" id="KW-0805">Transcription regulation</keyword>
<protein>
    <submittedName>
        <fullName evidence="6">TetR family transcriptional regulator</fullName>
    </submittedName>
</protein>
<dbReference type="Gene3D" id="1.10.357.10">
    <property type="entry name" value="Tetracycline Repressor, domain 2"/>
    <property type="match status" value="1"/>
</dbReference>
<dbReference type="HOGENOM" id="CLU_069356_28_0_9"/>
<dbReference type="PATRIC" id="fig|997761.3.peg.1660"/>
<dbReference type="SUPFAM" id="SSF48498">
    <property type="entry name" value="Tetracyclin repressor-like, C-terminal domain"/>
    <property type="match status" value="1"/>
</dbReference>